<dbReference type="EMBL" id="OM869603">
    <property type="protein sequence ID" value="UPW41447.1"/>
    <property type="molecule type" value="Genomic_DNA"/>
</dbReference>
<reference evidence="1" key="1">
    <citation type="submission" date="2022-02" db="EMBL/GenBank/DDBJ databases">
        <title>Towards deciphering the DNA virus diversity associated with rodent species in the families Cricetidae and Heteromyidae.</title>
        <authorList>
            <person name="Lund M."/>
            <person name="Larsen B.B."/>
            <person name="Gryseels S."/>
            <person name="Kraberger S."/>
            <person name="Rowsey D.M."/>
            <person name="Steger L."/>
            <person name="Yule K.M."/>
            <person name="Upham N.S."/>
            <person name="Worobey M."/>
            <person name="Van Doorslaer K."/>
            <person name="Varsani A."/>
        </authorList>
    </citation>
    <scope>NUCLEOTIDE SEQUENCE</scope>
    <source>
        <strain evidence="1">UA23Rod_1392</strain>
    </source>
</reference>
<protein>
    <submittedName>
        <fullName evidence="1">Uncharacterized protein</fullName>
    </submittedName>
</protein>
<accession>A0A976N1R1</accession>
<organism evidence="1">
    <name type="scientific">Dipodfec virus UA23Rod_1392</name>
    <dbReference type="NCBI Taxonomy" id="2929332"/>
    <lineage>
        <taxon>Viruses</taxon>
        <taxon>Monodnaviria</taxon>
        <taxon>Sangervirae</taxon>
        <taxon>Phixviricota</taxon>
        <taxon>Malgrandaviricetes</taxon>
        <taxon>Petitvirales</taxon>
        <taxon>Microviridae</taxon>
    </lineage>
</organism>
<sequence>MYSVYCTKVKNLPKSSRSFTVYSENDNPFPHRELELVVRVHHDRGFSTFRPCYIFHASGIKYTHVPLGVHVLTFFKKYISEFFPEYKEALNDVRRC</sequence>
<evidence type="ECO:0000313" key="1">
    <source>
        <dbReference type="EMBL" id="UPW41447.1"/>
    </source>
</evidence>
<proteinExistence type="predicted"/>
<name>A0A976N1R1_9VIRU</name>